<dbReference type="PANTHER" id="PTHR34704:SF1">
    <property type="entry name" value="ATPASE"/>
    <property type="match status" value="1"/>
</dbReference>
<dbReference type="OrthoDB" id="9801758at2"/>
<dbReference type="SUPFAM" id="SSF52540">
    <property type="entry name" value="P-loop containing nucleoside triphosphate hydrolases"/>
    <property type="match status" value="1"/>
</dbReference>
<keyword evidence="4" id="KW-1185">Reference proteome</keyword>
<dbReference type="PANTHER" id="PTHR34704">
    <property type="entry name" value="ATPASE"/>
    <property type="match status" value="1"/>
</dbReference>
<proteinExistence type="predicted"/>
<organism evidence="3 4">
    <name type="scientific">Poseidonibacter parvus</name>
    <dbReference type="NCBI Taxonomy" id="1850254"/>
    <lineage>
        <taxon>Bacteria</taxon>
        <taxon>Pseudomonadati</taxon>
        <taxon>Campylobacterota</taxon>
        <taxon>Epsilonproteobacteria</taxon>
        <taxon>Campylobacterales</taxon>
        <taxon>Arcobacteraceae</taxon>
        <taxon>Poseidonibacter</taxon>
    </lineage>
</organism>
<evidence type="ECO:0000313" key="3">
    <source>
        <dbReference type="EMBL" id="APW66759.1"/>
    </source>
</evidence>
<name>A0A1P8KQG6_9BACT</name>
<reference evidence="3 4" key="1">
    <citation type="submission" date="2017-01" db="EMBL/GenBank/DDBJ databases">
        <title>Genome sequencing of Arcobacter sp. LPB0137.</title>
        <authorList>
            <person name="Lee G.-W."/>
            <person name="Yi H."/>
        </authorList>
    </citation>
    <scope>NUCLEOTIDE SEQUENCE [LARGE SCALE GENOMIC DNA]</scope>
    <source>
        <strain evidence="3 4">LPB0137</strain>
    </source>
</reference>
<dbReference type="RefSeq" id="WP_076088869.1">
    <property type="nucleotide sequence ID" value="NZ_CP019070.1"/>
</dbReference>
<dbReference type="InterPro" id="IPR004256">
    <property type="entry name" value="DUF234"/>
</dbReference>
<feature type="domain" description="AAA" evidence="2">
    <location>
        <begin position="26"/>
        <end position="173"/>
    </location>
</feature>
<evidence type="ECO:0000313" key="4">
    <source>
        <dbReference type="Proteomes" id="UP000186074"/>
    </source>
</evidence>
<dbReference type="STRING" id="1850254.LPB137_13275"/>
<feature type="domain" description="DUF234" evidence="1">
    <location>
        <begin position="316"/>
        <end position="401"/>
    </location>
</feature>
<dbReference type="AlphaFoldDB" id="A0A1P8KQG6"/>
<evidence type="ECO:0000259" key="1">
    <source>
        <dbReference type="Pfam" id="PF03008"/>
    </source>
</evidence>
<dbReference type="Gene3D" id="3.40.50.300">
    <property type="entry name" value="P-loop containing nucleotide triphosphate hydrolases"/>
    <property type="match status" value="1"/>
</dbReference>
<dbReference type="Pfam" id="PF13173">
    <property type="entry name" value="AAA_14"/>
    <property type="match status" value="1"/>
</dbReference>
<protein>
    <submittedName>
        <fullName evidence="3">ATPase</fullName>
    </submittedName>
</protein>
<dbReference type="KEGG" id="alp:LPB137_13275"/>
<dbReference type="EMBL" id="CP019070">
    <property type="protein sequence ID" value="APW66759.1"/>
    <property type="molecule type" value="Genomic_DNA"/>
</dbReference>
<dbReference type="InterPro" id="IPR041682">
    <property type="entry name" value="AAA_14"/>
</dbReference>
<evidence type="ECO:0000259" key="2">
    <source>
        <dbReference type="Pfam" id="PF13173"/>
    </source>
</evidence>
<gene>
    <name evidence="3" type="ORF">LPB137_13275</name>
</gene>
<dbReference type="InterPro" id="IPR027417">
    <property type="entry name" value="P-loop_NTPase"/>
</dbReference>
<dbReference type="Pfam" id="PF03008">
    <property type="entry name" value="DUF234"/>
    <property type="match status" value="1"/>
</dbReference>
<dbReference type="Proteomes" id="UP000186074">
    <property type="component" value="Chromosome"/>
</dbReference>
<accession>A0A1P8KQG6</accession>
<sequence length="440" mass="52082">MKFYNRENELDLLIKADKLKSKKSIMTLLIGRRRVGKTTLALQNYSKEQTLYFFISKKSEQLLCEEFIDEIEDKLETKIFGKITKFETLFEYIIELGKTKSFNLVIDEFQEFLKINPSIYSSIQKLWDLNKDKTNIHFIACGSIYSLMKKIFEDKKEALFGRCDFKIDLKPFKIPVLKEILQDNKSYSKENLLDFYVLTGGMAKYIELFILNDSFTLEKMIETIINPNSIFLEEGKNRLIEEFGKDYGTYFSILSLIASSKTSRSEIESILERNISGHLTRLENDYNVIKSIKPINAKVNSKTQKYEIVDNFLSFWFRFIYKNQSLIEAENFTKLKEIINRDISTFKGKFLEKLFIELLKKEEKYTTIGSYWERNHQNEIDIVAINSLEKKMLICEVKLQKKRLNYNELLLKSQKLIQEYKDYDIKYKLLSIGNIDDYLI</sequence>